<feature type="domain" description="PilZ" evidence="1">
    <location>
        <begin position="66"/>
        <end position="167"/>
    </location>
</feature>
<dbReference type="OrthoDB" id="5511523at2"/>
<dbReference type="KEGG" id="dwd:DSCW_02720"/>
<dbReference type="SUPFAM" id="SSF141371">
    <property type="entry name" value="PilZ domain-like"/>
    <property type="match status" value="1"/>
</dbReference>
<gene>
    <name evidence="2" type="ORF">DSCW_02720</name>
</gene>
<reference evidence="2 3" key="1">
    <citation type="submission" date="2019-11" db="EMBL/GenBank/DDBJ databases">
        <title>Comparative genomics of hydrocarbon-degrading Desulfosarcina strains.</title>
        <authorList>
            <person name="Watanabe M."/>
            <person name="Kojima H."/>
            <person name="Fukui M."/>
        </authorList>
    </citation>
    <scope>NUCLEOTIDE SEQUENCE [LARGE SCALE GENOMIC DNA]</scope>
    <source>
        <strain evidence="2 3">PP31</strain>
    </source>
</reference>
<accession>A0A5K7YWT7</accession>
<dbReference type="EMBL" id="AP021875">
    <property type="protein sequence ID" value="BBO72855.1"/>
    <property type="molecule type" value="Genomic_DNA"/>
</dbReference>
<evidence type="ECO:0000313" key="3">
    <source>
        <dbReference type="Proteomes" id="UP000427769"/>
    </source>
</evidence>
<proteinExistence type="predicted"/>
<dbReference type="GO" id="GO:0035438">
    <property type="term" value="F:cyclic-di-GMP binding"/>
    <property type="evidence" value="ECO:0007669"/>
    <property type="project" value="InterPro"/>
</dbReference>
<dbReference type="AlphaFoldDB" id="A0A5K7YWT7"/>
<organism evidence="2 3">
    <name type="scientific">Desulfosarcina widdelii</name>
    <dbReference type="NCBI Taxonomy" id="947919"/>
    <lineage>
        <taxon>Bacteria</taxon>
        <taxon>Pseudomonadati</taxon>
        <taxon>Thermodesulfobacteriota</taxon>
        <taxon>Desulfobacteria</taxon>
        <taxon>Desulfobacterales</taxon>
        <taxon>Desulfosarcinaceae</taxon>
        <taxon>Desulfosarcina</taxon>
    </lineage>
</organism>
<dbReference type="Proteomes" id="UP000427769">
    <property type="component" value="Chromosome"/>
</dbReference>
<evidence type="ECO:0000313" key="2">
    <source>
        <dbReference type="EMBL" id="BBO72855.1"/>
    </source>
</evidence>
<evidence type="ECO:0000259" key="1">
    <source>
        <dbReference type="Pfam" id="PF07238"/>
    </source>
</evidence>
<name>A0A5K7YWT7_9BACT</name>
<keyword evidence="3" id="KW-1185">Reference proteome</keyword>
<dbReference type="Gene3D" id="2.40.10.220">
    <property type="entry name" value="predicted glycosyltransferase like domains"/>
    <property type="match status" value="1"/>
</dbReference>
<protein>
    <recommendedName>
        <fullName evidence="1">PilZ domain-containing protein</fullName>
    </recommendedName>
</protein>
<dbReference type="Pfam" id="PF07238">
    <property type="entry name" value="PilZ"/>
    <property type="match status" value="1"/>
</dbReference>
<sequence length="168" mass="19311">MATMATKPAAEKERRVFINDKGQGTFICPVCEKGVIRDLSQFSDIESAVRLKCKCSCGNVYRVLVERRRHFRKPVNLVGMFFYRGAKKAPLKGLIKVLDISQSGLRFSVNTVPEFEVGSRLTLEFTLDDEEHSQVREDCIVRRIRSNMIGVEFDDLDHYGKLGRYLFR</sequence>
<dbReference type="InterPro" id="IPR009875">
    <property type="entry name" value="PilZ_domain"/>
</dbReference>